<dbReference type="EMBL" id="JBFTWV010000105">
    <property type="protein sequence ID" value="KAL2787020.1"/>
    <property type="molecule type" value="Genomic_DNA"/>
</dbReference>
<comment type="caution">
    <text evidence="1">The sequence shown here is derived from an EMBL/GenBank/DDBJ whole genome shotgun (WGS) entry which is preliminary data.</text>
</comment>
<protein>
    <submittedName>
        <fullName evidence="1">Uncharacterized protein</fullName>
    </submittedName>
</protein>
<reference evidence="1 2" key="1">
    <citation type="submission" date="2024-07" db="EMBL/GenBank/DDBJ databases">
        <title>Section-level genome sequencing and comparative genomics of Aspergillus sections Usti and Cavernicolus.</title>
        <authorList>
            <consortium name="Lawrence Berkeley National Laboratory"/>
            <person name="Nybo J.L."/>
            <person name="Vesth T.C."/>
            <person name="Theobald S."/>
            <person name="Frisvad J.C."/>
            <person name="Larsen T.O."/>
            <person name="Kjaerboelling I."/>
            <person name="Rothschild-Mancinelli K."/>
            <person name="Lyhne E.K."/>
            <person name="Kogle M.E."/>
            <person name="Barry K."/>
            <person name="Clum A."/>
            <person name="Na H."/>
            <person name="Ledsgaard L."/>
            <person name="Lin J."/>
            <person name="Lipzen A."/>
            <person name="Kuo A."/>
            <person name="Riley R."/>
            <person name="Mondo S."/>
            <person name="Labutti K."/>
            <person name="Haridas S."/>
            <person name="Pangalinan J."/>
            <person name="Salamov A.A."/>
            <person name="Simmons B.A."/>
            <person name="Magnuson J.K."/>
            <person name="Chen J."/>
            <person name="Drula E."/>
            <person name="Henrissat B."/>
            <person name="Wiebenga A."/>
            <person name="Lubbers R.J."/>
            <person name="Gomes A.C."/>
            <person name="Makela M.R."/>
            <person name="Stajich J."/>
            <person name="Grigoriev I.V."/>
            <person name="Mortensen U.H."/>
            <person name="De Vries R.P."/>
            <person name="Baker S.E."/>
            <person name="Andersen M.R."/>
        </authorList>
    </citation>
    <scope>NUCLEOTIDE SEQUENCE [LARGE SCALE GENOMIC DNA]</scope>
    <source>
        <strain evidence="1 2">CBS 209.92</strain>
    </source>
</reference>
<keyword evidence="2" id="KW-1185">Reference proteome</keyword>
<dbReference type="Proteomes" id="UP001610563">
    <property type="component" value="Unassembled WGS sequence"/>
</dbReference>
<sequence>MTFDPSLEHLRRRIPTEQRLVHSGGNFLEIRQHQGIDTIQVIHQTVREFILRPDGCVATSAWRMVDEATHKNITIASIRYLLVLIREGPLDYPSNWASTQFEQYVRHLNGMPFAAYIVPNLDHHLNYCFAHPEIVTLCSTFIGRLLKSPSYHLLHHWVRQRPQYDVEIEYRLKPVFEPFRDMALIFAARQGHLTPTEVAMSAGANPNCGFHLDAKDK</sequence>
<accession>A0ABR4FUR8</accession>
<evidence type="ECO:0000313" key="1">
    <source>
        <dbReference type="EMBL" id="KAL2787020.1"/>
    </source>
</evidence>
<organism evidence="1 2">
    <name type="scientific">Aspergillus keveii</name>
    <dbReference type="NCBI Taxonomy" id="714993"/>
    <lineage>
        <taxon>Eukaryota</taxon>
        <taxon>Fungi</taxon>
        <taxon>Dikarya</taxon>
        <taxon>Ascomycota</taxon>
        <taxon>Pezizomycotina</taxon>
        <taxon>Eurotiomycetes</taxon>
        <taxon>Eurotiomycetidae</taxon>
        <taxon>Eurotiales</taxon>
        <taxon>Aspergillaceae</taxon>
        <taxon>Aspergillus</taxon>
        <taxon>Aspergillus subgen. Nidulantes</taxon>
    </lineage>
</organism>
<evidence type="ECO:0000313" key="2">
    <source>
        <dbReference type="Proteomes" id="UP001610563"/>
    </source>
</evidence>
<proteinExistence type="predicted"/>
<gene>
    <name evidence="1" type="ORF">BJX66DRAFT_341602</name>
</gene>
<name>A0ABR4FUR8_9EURO</name>